<sequence length="207" mass="23363">MSRRFSIGLTGGIGSGKTTIANMFAGYGAAIVDTDLIAHELTCPQGLAMPAILSRFGAQFINPDGAMNRQRMREHVFSNPDARHQLEQILHPLIRQQTEQAAQTTPGLYLIFVVPLLTESGNWRQRVDRILVIDCDEQTQIQRVIQRNHLSQQQVIAIMHAQATRQQRAEVADDIIFNDGDLHLIRQHVFELHRKYLQLAGIPPDQN</sequence>
<keyword evidence="5" id="KW-0963">Cytoplasm</keyword>
<dbReference type="GO" id="GO:0004140">
    <property type="term" value="F:dephospho-CoA kinase activity"/>
    <property type="evidence" value="ECO:0007669"/>
    <property type="project" value="UniProtKB-UniRule"/>
</dbReference>
<keyword evidence="5 7" id="KW-0808">Transferase</keyword>
<dbReference type="InterPro" id="IPR027417">
    <property type="entry name" value="P-loop_NTPase"/>
</dbReference>
<keyword evidence="2 5" id="KW-0547">Nucleotide-binding</keyword>
<dbReference type="RefSeq" id="WP_176802839.1">
    <property type="nucleotide sequence ID" value="NZ_JABXYJ010000003.1"/>
</dbReference>
<proteinExistence type="inferred from homology"/>
<keyword evidence="8" id="KW-1185">Reference proteome</keyword>
<feature type="binding site" evidence="5">
    <location>
        <begin position="14"/>
        <end position="19"/>
    </location>
    <ligand>
        <name>ATP</name>
        <dbReference type="ChEBI" id="CHEBI:30616"/>
    </ligand>
</feature>
<name>A0A850QJB9_9BURK</name>
<dbReference type="EMBL" id="JABXYJ010000003">
    <property type="protein sequence ID" value="NVO77585.1"/>
    <property type="molecule type" value="Genomic_DNA"/>
</dbReference>
<evidence type="ECO:0000256" key="5">
    <source>
        <dbReference type="HAMAP-Rule" id="MF_00376"/>
    </source>
</evidence>
<dbReference type="Proteomes" id="UP000588051">
    <property type="component" value="Unassembled WGS sequence"/>
</dbReference>
<dbReference type="PANTHER" id="PTHR10695">
    <property type="entry name" value="DEPHOSPHO-COA KINASE-RELATED"/>
    <property type="match status" value="1"/>
</dbReference>
<dbReference type="EC" id="2.7.1.24" evidence="5 6"/>
<comment type="function">
    <text evidence="5">Catalyzes the phosphorylation of the 3'-hydroxyl group of dephosphocoenzyme A to form coenzyme A.</text>
</comment>
<dbReference type="PROSITE" id="PS51219">
    <property type="entry name" value="DPCK"/>
    <property type="match status" value="1"/>
</dbReference>
<dbReference type="HAMAP" id="MF_00376">
    <property type="entry name" value="Dephospho_CoA_kinase"/>
    <property type="match status" value="1"/>
</dbReference>
<comment type="subcellular location">
    <subcellularLocation>
        <location evidence="5">Cytoplasm</location>
    </subcellularLocation>
</comment>
<dbReference type="GO" id="GO:0005524">
    <property type="term" value="F:ATP binding"/>
    <property type="evidence" value="ECO:0007669"/>
    <property type="project" value="UniProtKB-UniRule"/>
</dbReference>
<dbReference type="NCBIfam" id="TIGR00152">
    <property type="entry name" value="dephospho-CoA kinase"/>
    <property type="match status" value="1"/>
</dbReference>
<dbReference type="CDD" id="cd02022">
    <property type="entry name" value="DPCK"/>
    <property type="match status" value="1"/>
</dbReference>
<evidence type="ECO:0000256" key="6">
    <source>
        <dbReference type="NCBIfam" id="TIGR00152"/>
    </source>
</evidence>
<dbReference type="GO" id="GO:0005737">
    <property type="term" value="C:cytoplasm"/>
    <property type="evidence" value="ECO:0007669"/>
    <property type="project" value="UniProtKB-SubCell"/>
</dbReference>
<evidence type="ECO:0000256" key="3">
    <source>
        <dbReference type="ARBA" id="ARBA00022840"/>
    </source>
</evidence>
<organism evidence="7 8">
    <name type="scientific">Undibacterium oligocarboniphilum</name>
    <dbReference type="NCBI Taxonomy" id="666702"/>
    <lineage>
        <taxon>Bacteria</taxon>
        <taxon>Pseudomonadati</taxon>
        <taxon>Pseudomonadota</taxon>
        <taxon>Betaproteobacteria</taxon>
        <taxon>Burkholderiales</taxon>
        <taxon>Oxalobacteraceae</taxon>
        <taxon>Undibacterium</taxon>
    </lineage>
</organism>
<accession>A0A850QJB9</accession>
<dbReference type="InterPro" id="IPR001977">
    <property type="entry name" value="Depp_CoAkinase"/>
</dbReference>
<dbReference type="AlphaFoldDB" id="A0A850QJB9"/>
<evidence type="ECO:0000313" key="7">
    <source>
        <dbReference type="EMBL" id="NVO77585.1"/>
    </source>
</evidence>
<comment type="catalytic activity">
    <reaction evidence="5">
        <text>3'-dephospho-CoA + ATP = ADP + CoA + H(+)</text>
        <dbReference type="Rhea" id="RHEA:18245"/>
        <dbReference type="ChEBI" id="CHEBI:15378"/>
        <dbReference type="ChEBI" id="CHEBI:30616"/>
        <dbReference type="ChEBI" id="CHEBI:57287"/>
        <dbReference type="ChEBI" id="CHEBI:57328"/>
        <dbReference type="ChEBI" id="CHEBI:456216"/>
        <dbReference type="EC" id="2.7.1.24"/>
    </reaction>
</comment>
<keyword evidence="5 7" id="KW-0418">Kinase</keyword>
<comment type="pathway">
    <text evidence="5">Cofactor biosynthesis; coenzyme A biosynthesis; CoA from (R)-pantothenate: step 5/5.</text>
</comment>
<evidence type="ECO:0000313" key="8">
    <source>
        <dbReference type="Proteomes" id="UP000588051"/>
    </source>
</evidence>
<dbReference type="GO" id="GO:0015937">
    <property type="term" value="P:coenzyme A biosynthetic process"/>
    <property type="evidence" value="ECO:0007669"/>
    <property type="project" value="UniProtKB-UniRule"/>
</dbReference>
<comment type="caution">
    <text evidence="7">The sequence shown here is derived from an EMBL/GenBank/DDBJ whole genome shotgun (WGS) entry which is preliminary data.</text>
</comment>
<dbReference type="SUPFAM" id="SSF52540">
    <property type="entry name" value="P-loop containing nucleoside triphosphate hydrolases"/>
    <property type="match status" value="1"/>
</dbReference>
<protein>
    <recommendedName>
        <fullName evidence="5 6">Dephospho-CoA kinase</fullName>
        <ecNumber evidence="5 6">2.7.1.24</ecNumber>
    </recommendedName>
    <alternativeName>
        <fullName evidence="5">Dephosphocoenzyme A kinase</fullName>
    </alternativeName>
</protein>
<dbReference type="PANTHER" id="PTHR10695:SF46">
    <property type="entry name" value="BIFUNCTIONAL COENZYME A SYNTHASE-RELATED"/>
    <property type="match status" value="1"/>
</dbReference>
<reference evidence="7 8" key="1">
    <citation type="submission" date="2020-06" db="EMBL/GenBank/DDBJ databases">
        <authorList>
            <person name="Qiu C."/>
            <person name="Liu Z."/>
        </authorList>
    </citation>
    <scope>NUCLEOTIDE SEQUENCE [LARGE SCALE GENOMIC DNA]</scope>
    <source>
        <strain evidence="7 8">EM 1</strain>
    </source>
</reference>
<evidence type="ECO:0000256" key="2">
    <source>
        <dbReference type="ARBA" id="ARBA00022741"/>
    </source>
</evidence>
<keyword evidence="3 5" id="KW-0067">ATP-binding</keyword>
<comment type="similarity">
    <text evidence="1 5">Belongs to the CoaE family.</text>
</comment>
<evidence type="ECO:0000256" key="1">
    <source>
        <dbReference type="ARBA" id="ARBA00009018"/>
    </source>
</evidence>
<evidence type="ECO:0000256" key="4">
    <source>
        <dbReference type="ARBA" id="ARBA00022993"/>
    </source>
</evidence>
<dbReference type="Pfam" id="PF01121">
    <property type="entry name" value="CoaE"/>
    <property type="match status" value="1"/>
</dbReference>
<gene>
    <name evidence="5" type="primary">coaE</name>
    <name evidence="7" type="ORF">HV832_07045</name>
</gene>
<dbReference type="Gene3D" id="3.40.50.300">
    <property type="entry name" value="P-loop containing nucleotide triphosphate hydrolases"/>
    <property type="match status" value="1"/>
</dbReference>
<keyword evidence="4 5" id="KW-0173">Coenzyme A biosynthesis</keyword>
<dbReference type="UniPathway" id="UPA00241">
    <property type="reaction ID" value="UER00356"/>
</dbReference>